<dbReference type="EMBL" id="OM869660">
    <property type="protein sequence ID" value="UPW41753.1"/>
    <property type="molecule type" value="Genomic_DNA"/>
</dbReference>
<evidence type="ECO:0000313" key="2">
    <source>
        <dbReference type="EMBL" id="UPW41753.1"/>
    </source>
</evidence>
<reference evidence="2" key="1">
    <citation type="submission" date="2022-02" db="EMBL/GenBank/DDBJ databases">
        <title>Towards deciphering the DNA virus diversity associated with rodent species in the families Cricetidae and Heteromyidae.</title>
        <authorList>
            <person name="Lund M."/>
            <person name="Larsen B.B."/>
            <person name="Gryseels S."/>
            <person name="Kraberger S."/>
            <person name="Rowsey D.M."/>
            <person name="Steger L."/>
            <person name="Yule K.M."/>
            <person name="Upham N.S."/>
            <person name="Worobey M."/>
            <person name="Van Doorslaer K."/>
            <person name="Varsani A."/>
        </authorList>
    </citation>
    <scope>NUCLEOTIDE SEQUENCE</scope>
    <source>
        <strain evidence="2">NeonRodF7_16</strain>
    </source>
</reference>
<proteinExistence type="predicted"/>
<name>A0A976N2E4_9VIRU</name>
<evidence type="ECO:0000256" key="1">
    <source>
        <dbReference type="SAM" id="MobiDB-lite"/>
    </source>
</evidence>
<dbReference type="Pfam" id="PF09675">
    <property type="entry name" value="Chlamy_scaf"/>
    <property type="match status" value="1"/>
</dbReference>
<accession>A0A976N2E4</accession>
<organism evidence="2">
    <name type="scientific">Peromfec virus RodF7_16</name>
    <dbReference type="NCBI Taxonomy" id="2929351"/>
    <lineage>
        <taxon>Viruses</taxon>
        <taxon>Monodnaviria</taxon>
        <taxon>Sangervirae</taxon>
        <taxon>Phixviricota</taxon>
        <taxon>Malgrandaviricetes</taxon>
        <taxon>Petitvirales</taxon>
        <taxon>Microviridae</taxon>
    </lineage>
</organism>
<dbReference type="InterPro" id="IPR014131">
    <property type="entry name" value="Chlamydia_phage_Vp3"/>
</dbReference>
<protein>
    <submittedName>
        <fullName evidence="2">Internal scaffolding protein</fullName>
    </submittedName>
</protein>
<feature type="region of interest" description="Disordered" evidence="1">
    <location>
        <begin position="122"/>
        <end position="145"/>
    </location>
</feature>
<sequence length="145" mass="16505">MKFRNPYVRASHTEGIRFTDESLTVQSEKDSCDVNKIMRNYRYTGVLPESREASATYADVSAMPTTYDGMLEAIQQAEDSFMEIPAVTRRYFDNNPGKYLAFMESTDQNDIEKSYELGLRIRPKVEVKDEPVSPSPVQDAETSPT</sequence>